<organism evidence="1 2">
    <name type="scientific">Citrus x changshan-huyou</name>
    <dbReference type="NCBI Taxonomy" id="2935761"/>
    <lineage>
        <taxon>Eukaryota</taxon>
        <taxon>Viridiplantae</taxon>
        <taxon>Streptophyta</taxon>
        <taxon>Embryophyta</taxon>
        <taxon>Tracheophyta</taxon>
        <taxon>Spermatophyta</taxon>
        <taxon>Magnoliopsida</taxon>
        <taxon>eudicotyledons</taxon>
        <taxon>Gunneridae</taxon>
        <taxon>Pentapetalae</taxon>
        <taxon>rosids</taxon>
        <taxon>malvids</taxon>
        <taxon>Sapindales</taxon>
        <taxon>Rutaceae</taxon>
        <taxon>Aurantioideae</taxon>
        <taxon>Citrus</taxon>
    </lineage>
</organism>
<accession>A0AAP0LMX4</accession>
<name>A0AAP0LMX4_9ROSI</name>
<reference evidence="1 2" key="1">
    <citation type="submission" date="2024-05" db="EMBL/GenBank/DDBJ databases">
        <title>Haplotype-resolved chromosome-level genome assembly of Huyou (Citrus changshanensis).</title>
        <authorList>
            <person name="Miao C."/>
            <person name="Chen W."/>
            <person name="Wu Y."/>
            <person name="Wang L."/>
            <person name="Zhao S."/>
            <person name="Grierson D."/>
            <person name="Xu C."/>
            <person name="Chen K."/>
        </authorList>
    </citation>
    <scope>NUCLEOTIDE SEQUENCE [LARGE SCALE GENOMIC DNA]</scope>
    <source>
        <strain evidence="1">01-14</strain>
        <tissue evidence="1">Leaf</tissue>
    </source>
</reference>
<gene>
    <name evidence="1" type="ORF">WN944_028547</name>
</gene>
<protein>
    <submittedName>
        <fullName evidence="1">Uncharacterized protein</fullName>
    </submittedName>
</protein>
<dbReference type="EMBL" id="JBCGBO010000025">
    <property type="protein sequence ID" value="KAK9176530.1"/>
    <property type="molecule type" value="Genomic_DNA"/>
</dbReference>
<dbReference type="Proteomes" id="UP001428341">
    <property type="component" value="Unassembled WGS sequence"/>
</dbReference>
<keyword evidence="2" id="KW-1185">Reference proteome</keyword>
<dbReference type="AlphaFoldDB" id="A0AAP0LMX4"/>
<sequence>MVNPRQRLKLPTFAWHAAAHVSVNTIPSIKVQFLGLDLLSMRVDQFGC</sequence>
<proteinExistence type="predicted"/>
<evidence type="ECO:0000313" key="2">
    <source>
        <dbReference type="Proteomes" id="UP001428341"/>
    </source>
</evidence>
<evidence type="ECO:0000313" key="1">
    <source>
        <dbReference type="EMBL" id="KAK9176530.1"/>
    </source>
</evidence>
<comment type="caution">
    <text evidence="1">The sequence shown here is derived from an EMBL/GenBank/DDBJ whole genome shotgun (WGS) entry which is preliminary data.</text>
</comment>